<keyword evidence="1" id="KW-0812">Transmembrane</keyword>
<sequence>MTDITAVADQVRDAQTGYTIYGHNYARLSGKIRIFNLLKSKKWNTFLQLVTLVHCILRVWENDFSAPRKVGDKIDEDETPLWPVIVSAFILAIYICHSVVIILFYGKNLVRWKEFENSGPMRTEFIYLVLSCLFLIDFILLTIQYCFEQRMPQIFACFRSLLILTVRRKSRHVFKVITLVSFKMWKFWAALFGFILFFSAFSVHTFAKIYSCIISCDLETFREENSNLLNLEEYRCFDDSATDAQVIAV</sequence>
<evidence type="ECO:0000313" key="3">
    <source>
        <dbReference type="Proteomes" id="UP000001307"/>
    </source>
</evidence>
<protein>
    <recommendedName>
        <fullName evidence="4">Ion transport domain-containing protein</fullName>
    </recommendedName>
</protein>
<dbReference type="PANTHER" id="PTHR46726:SF2">
    <property type="entry name" value="SH3 DOMAIN-CONTAINING PROTEIN"/>
    <property type="match status" value="1"/>
</dbReference>
<keyword evidence="3" id="KW-1185">Reference proteome</keyword>
<reference evidence="2" key="1">
    <citation type="journal article" date="2010" name="Science">
        <title>Plasticity of animal genome architecture unmasked by rapid evolution of a pelagic tunicate.</title>
        <authorList>
            <person name="Denoeud F."/>
            <person name="Henriet S."/>
            <person name="Mungpakdee S."/>
            <person name="Aury J.M."/>
            <person name="Da Silva C."/>
            <person name="Brinkmann H."/>
            <person name="Mikhaleva J."/>
            <person name="Olsen L.C."/>
            <person name="Jubin C."/>
            <person name="Canestro C."/>
            <person name="Bouquet J.M."/>
            <person name="Danks G."/>
            <person name="Poulain J."/>
            <person name="Campsteijn C."/>
            <person name="Adamski M."/>
            <person name="Cross I."/>
            <person name="Yadetie F."/>
            <person name="Muffato M."/>
            <person name="Louis A."/>
            <person name="Butcher S."/>
            <person name="Tsagkogeorga G."/>
            <person name="Konrad A."/>
            <person name="Singh S."/>
            <person name="Jensen M.F."/>
            <person name="Cong E.H."/>
            <person name="Eikeseth-Otteraa H."/>
            <person name="Noel B."/>
            <person name="Anthouard V."/>
            <person name="Porcel B.M."/>
            <person name="Kachouri-Lafond R."/>
            <person name="Nishino A."/>
            <person name="Ugolini M."/>
            <person name="Chourrout P."/>
            <person name="Nishida H."/>
            <person name="Aasland R."/>
            <person name="Huzurbazar S."/>
            <person name="Westhof E."/>
            <person name="Delsuc F."/>
            <person name="Lehrach H."/>
            <person name="Reinhardt R."/>
            <person name="Weissenbach J."/>
            <person name="Roy S.W."/>
            <person name="Artiguenave F."/>
            <person name="Postlethwait J.H."/>
            <person name="Manak J.R."/>
            <person name="Thompson E.M."/>
            <person name="Jaillon O."/>
            <person name="Du Pasquier L."/>
            <person name="Boudinot P."/>
            <person name="Liberles D.A."/>
            <person name="Volff J.N."/>
            <person name="Philippe H."/>
            <person name="Lenhard B."/>
            <person name="Roest Crollius H."/>
            <person name="Wincker P."/>
            <person name="Chourrout D."/>
        </authorList>
    </citation>
    <scope>NUCLEOTIDE SEQUENCE [LARGE SCALE GENOMIC DNA]</scope>
</reference>
<keyword evidence="1" id="KW-0472">Membrane</keyword>
<evidence type="ECO:0000313" key="2">
    <source>
        <dbReference type="EMBL" id="CBY21261.1"/>
    </source>
</evidence>
<accession>E4WVV8</accession>
<proteinExistence type="predicted"/>
<keyword evidence="1" id="KW-1133">Transmembrane helix</keyword>
<evidence type="ECO:0008006" key="4">
    <source>
        <dbReference type="Google" id="ProtNLM"/>
    </source>
</evidence>
<organism evidence="2">
    <name type="scientific">Oikopleura dioica</name>
    <name type="common">Tunicate</name>
    <dbReference type="NCBI Taxonomy" id="34765"/>
    <lineage>
        <taxon>Eukaryota</taxon>
        <taxon>Metazoa</taxon>
        <taxon>Chordata</taxon>
        <taxon>Tunicata</taxon>
        <taxon>Appendicularia</taxon>
        <taxon>Copelata</taxon>
        <taxon>Oikopleuridae</taxon>
        <taxon>Oikopleura</taxon>
    </lineage>
</organism>
<dbReference type="Proteomes" id="UP000001307">
    <property type="component" value="Unassembled WGS sequence"/>
</dbReference>
<evidence type="ECO:0000256" key="1">
    <source>
        <dbReference type="SAM" id="Phobius"/>
    </source>
</evidence>
<feature type="transmembrane region" description="Helical" evidence="1">
    <location>
        <begin position="43"/>
        <end position="60"/>
    </location>
</feature>
<dbReference type="InParanoid" id="E4WVV8"/>
<dbReference type="EMBL" id="FN653017">
    <property type="protein sequence ID" value="CBY21261.1"/>
    <property type="molecule type" value="Genomic_DNA"/>
</dbReference>
<name>E4WVV8_OIKDI</name>
<gene>
    <name evidence="2" type="ORF">GSOID_T00009016001</name>
</gene>
<feature type="transmembrane region" description="Helical" evidence="1">
    <location>
        <begin position="125"/>
        <end position="145"/>
    </location>
</feature>
<dbReference type="AlphaFoldDB" id="E4WVV8"/>
<feature type="transmembrane region" description="Helical" evidence="1">
    <location>
        <begin position="80"/>
        <end position="105"/>
    </location>
</feature>
<dbReference type="PANTHER" id="PTHR46726">
    <property type="entry name" value="TWO PORE CHANNEL 3"/>
    <property type="match status" value="1"/>
</dbReference>
<feature type="transmembrane region" description="Helical" evidence="1">
    <location>
        <begin position="187"/>
        <end position="207"/>
    </location>
</feature>